<gene>
    <name evidence="2" type="ORF">ENW96_13765</name>
</gene>
<proteinExistence type="predicted"/>
<comment type="caution">
    <text evidence="2">The sequence shown here is derived from an EMBL/GenBank/DDBJ whole genome shotgun (WGS) entry which is preliminary data.</text>
</comment>
<dbReference type="PANTHER" id="PTHR43267:SF1">
    <property type="entry name" value="TRNA THREONYLCARBAMOYLADENOSINE DEHYDRATASE"/>
    <property type="match status" value="1"/>
</dbReference>
<dbReference type="AlphaFoldDB" id="A0A7C3V0H5"/>
<feature type="domain" description="THIF-type NAD/FAD binding fold" evidence="1">
    <location>
        <begin position="57"/>
        <end position="271"/>
    </location>
</feature>
<evidence type="ECO:0000259" key="1">
    <source>
        <dbReference type="Pfam" id="PF00899"/>
    </source>
</evidence>
<name>A0A7C3V0H5_9BACT</name>
<dbReference type="GO" id="GO:0061503">
    <property type="term" value="F:tRNA threonylcarbamoyladenosine dehydratase"/>
    <property type="evidence" value="ECO:0007669"/>
    <property type="project" value="TreeGrafter"/>
</dbReference>
<reference evidence="2" key="1">
    <citation type="journal article" date="2020" name="mSystems">
        <title>Genome- and Community-Level Interaction Insights into Carbon Utilization and Element Cycling Functions of Hydrothermarchaeota in Hydrothermal Sediment.</title>
        <authorList>
            <person name="Zhou Z."/>
            <person name="Liu Y."/>
            <person name="Xu W."/>
            <person name="Pan J."/>
            <person name="Luo Z.H."/>
            <person name="Li M."/>
        </authorList>
    </citation>
    <scope>NUCLEOTIDE SEQUENCE [LARGE SCALE GENOMIC DNA]</scope>
    <source>
        <strain evidence="2">SpSt-897</strain>
    </source>
</reference>
<dbReference type="InterPro" id="IPR000594">
    <property type="entry name" value="ThiF_NAD_FAD-bd"/>
</dbReference>
<sequence length="275" mass="29566">MEIPKSYILSGTRGGQRFQSISDHELRNWAQLHNLTMRQAVGEALRAGIFPECYERNFPSLSCPEQLRLFDSSVLVAGLGGLGGALAVCLARAGVGRFLLADGDVFTLSNLNRQCLAMRPVLNENKALIAAAHLLNINPAIRAEAIPEFLHQDNLPKYLPQVQVAVDGLDNLASRRELCRAAQKAGVPLVHGAVAGRFGQVATILPEDPDGLARIYPETAAEPEGGRDILAPLAALTASLQAQEALRLLLGHPPVYHGRLAHFDGDTGTLELLPL</sequence>
<dbReference type="GO" id="GO:0008641">
    <property type="term" value="F:ubiquitin-like modifier activating enzyme activity"/>
    <property type="evidence" value="ECO:0007669"/>
    <property type="project" value="InterPro"/>
</dbReference>
<protein>
    <submittedName>
        <fullName evidence="2">HesA/MoeB/ThiF family protein</fullName>
    </submittedName>
</protein>
<dbReference type="InterPro" id="IPR045886">
    <property type="entry name" value="ThiF/MoeB/HesA"/>
</dbReference>
<dbReference type="Pfam" id="PF00899">
    <property type="entry name" value="ThiF"/>
    <property type="match status" value="1"/>
</dbReference>
<dbReference type="PANTHER" id="PTHR43267">
    <property type="entry name" value="TRNA THREONYLCARBAMOYLADENOSINE DEHYDRATASE"/>
    <property type="match status" value="1"/>
</dbReference>
<dbReference type="SUPFAM" id="SSF69572">
    <property type="entry name" value="Activating enzymes of the ubiquitin-like proteins"/>
    <property type="match status" value="1"/>
</dbReference>
<evidence type="ECO:0000313" key="2">
    <source>
        <dbReference type="EMBL" id="HGF35423.1"/>
    </source>
</evidence>
<accession>A0A7C3V0H5</accession>
<organism evidence="2">
    <name type="scientific">Desulfobacca acetoxidans</name>
    <dbReference type="NCBI Taxonomy" id="60893"/>
    <lineage>
        <taxon>Bacteria</taxon>
        <taxon>Pseudomonadati</taxon>
        <taxon>Thermodesulfobacteriota</taxon>
        <taxon>Desulfobaccia</taxon>
        <taxon>Desulfobaccales</taxon>
        <taxon>Desulfobaccaceae</taxon>
        <taxon>Desulfobacca</taxon>
    </lineage>
</organism>
<dbReference type="GO" id="GO:0061504">
    <property type="term" value="P:cyclic threonylcarbamoyladenosine biosynthetic process"/>
    <property type="evidence" value="ECO:0007669"/>
    <property type="project" value="TreeGrafter"/>
</dbReference>
<dbReference type="Gene3D" id="3.40.50.720">
    <property type="entry name" value="NAD(P)-binding Rossmann-like Domain"/>
    <property type="match status" value="1"/>
</dbReference>
<dbReference type="InterPro" id="IPR035985">
    <property type="entry name" value="Ubiquitin-activating_enz"/>
</dbReference>
<dbReference type="EMBL" id="DTMF01000330">
    <property type="protein sequence ID" value="HGF35423.1"/>
    <property type="molecule type" value="Genomic_DNA"/>
</dbReference>